<dbReference type="InterPro" id="IPR009045">
    <property type="entry name" value="Zn_M74/Hedgehog-like"/>
</dbReference>
<dbReference type="PANTHER" id="PTHR34385:SF1">
    <property type="entry name" value="PEPTIDOGLYCAN L-ALANYL-D-GLUTAMATE ENDOPEPTIDASE CWLK"/>
    <property type="match status" value="1"/>
</dbReference>
<evidence type="ECO:0000313" key="3">
    <source>
        <dbReference type="EMBL" id="OHB01386.1"/>
    </source>
</evidence>
<dbReference type="InterPro" id="IPR058193">
    <property type="entry name" value="VanY/YodJ_core_dom"/>
</dbReference>
<dbReference type="GO" id="GO:0008233">
    <property type="term" value="F:peptidase activity"/>
    <property type="evidence" value="ECO:0007669"/>
    <property type="project" value="InterPro"/>
</dbReference>
<feature type="transmembrane region" description="Helical" evidence="1">
    <location>
        <begin position="9"/>
        <end position="28"/>
    </location>
</feature>
<dbReference type="GO" id="GO:0006508">
    <property type="term" value="P:proteolysis"/>
    <property type="evidence" value="ECO:0007669"/>
    <property type="project" value="InterPro"/>
</dbReference>
<dbReference type="STRING" id="1802758.A3A96_01685"/>
<reference evidence="3 4" key="1">
    <citation type="journal article" date="2016" name="Nat. Commun.">
        <title>Thousands of microbial genomes shed light on interconnected biogeochemical processes in an aquifer system.</title>
        <authorList>
            <person name="Anantharaman K."/>
            <person name="Brown C.T."/>
            <person name="Hug L.A."/>
            <person name="Sharon I."/>
            <person name="Castelle C.J."/>
            <person name="Probst A.J."/>
            <person name="Thomas B.C."/>
            <person name="Singh A."/>
            <person name="Wilkins M.J."/>
            <person name="Karaoz U."/>
            <person name="Brodie E.L."/>
            <person name="Williams K.H."/>
            <person name="Hubbard S.S."/>
            <person name="Banfield J.F."/>
        </authorList>
    </citation>
    <scope>NUCLEOTIDE SEQUENCE [LARGE SCALE GENOMIC DNA]</scope>
</reference>
<dbReference type="SUPFAM" id="SSF55166">
    <property type="entry name" value="Hedgehog/DD-peptidase"/>
    <property type="match status" value="1"/>
</dbReference>
<dbReference type="Pfam" id="PF02557">
    <property type="entry name" value="VanY"/>
    <property type="match status" value="1"/>
</dbReference>
<evidence type="ECO:0000256" key="1">
    <source>
        <dbReference type="SAM" id="Phobius"/>
    </source>
</evidence>
<name>A0A1G2TVR7_9BACT</name>
<gene>
    <name evidence="3" type="ORF">A3A96_01685</name>
</gene>
<protein>
    <recommendedName>
        <fullName evidence="2">D-alanyl-D-alanine carboxypeptidase-like core domain-containing protein</fullName>
    </recommendedName>
</protein>
<evidence type="ECO:0000259" key="2">
    <source>
        <dbReference type="Pfam" id="PF02557"/>
    </source>
</evidence>
<feature type="domain" description="D-alanyl-D-alanine carboxypeptidase-like core" evidence="2">
    <location>
        <begin position="134"/>
        <end position="258"/>
    </location>
</feature>
<dbReference type="InterPro" id="IPR003709">
    <property type="entry name" value="VanY-like_core_dom"/>
</dbReference>
<evidence type="ECO:0000313" key="4">
    <source>
        <dbReference type="Proteomes" id="UP000177707"/>
    </source>
</evidence>
<organism evidence="3 4">
    <name type="scientific">Candidatus Zambryskibacteria bacterium RIFCSPLOWO2_01_FULL_39_39</name>
    <dbReference type="NCBI Taxonomy" id="1802758"/>
    <lineage>
        <taxon>Bacteria</taxon>
        <taxon>Candidatus Zambryskiibacteriota</taxon>
    </lineage>
</organism>
<dbReference type="AlphaFoldDB" id="A0A1G2TVR7"/>
<dbReference type="EMBL" id="MHWB01000013">
    <property type="protein sequence ID" value="OHB01386.1"/>
    <property type="molecule type" value="Genomic_DNA"/>
</dbReference>
<keyword evidence="1" id="KW-0812">Transmembrane</keyword>
<dbReference type="PANTHER" id="PTHR34385">
    <property type="entry name" value="D-ALANYL-D-ALANINE CARBOXYPEPTIDASE"/>
    <property type="match status" value="1"/>
</dbReference>
<accession>A0A1G2TVR7</accession>
<dbReference type="Gene3D" id="3.30.1380.10">
    <property type="match status" value="1"/>
</dbReference>
<keyword evidence="1" id="KW-1133">Transmembrane helix</keyword>
<sequence length="288" mass="33189">MKTKGSDKTLVVFGVIIVSLLGFLIWGYSQYTTLDKLQKELILEKKTVEEDLKAKTEENVYIFSKLTAEQQKNLSFENQIKDITSQVGTLDKLSKTDKELLQKYSKVYFLNENYVPESLAPVPNEFIYEKDKQIQIHTKVLSNLTDLLRSAQNNSMDLKIISGFRSFGEQSVLKGAYTVSFGSDANKFSADQGYSEHQLGTTVDFTTASVGATFSGFSKTKEYEWLLQNAYKYGFIISYPEGNAYYQFEPWHFRFVGKQLAERLYVEKQNFYDLDQRKIDAYLINIFD</sequence>
<proteinExistence type="predicted"/>
<dbReference type="CDD" id="cd14852">
    <property type="entry name" value="LD-carboxypeptidase"/>
    <property type="match status" value="1"/>
</dbReference>
<dbReference type="InterPro" id="IPR052179">
    <property type="entry name" value="DD-CPase-like"/>
</dbReference>
<comment type="caution">
    <text evidence="3">The sequence shown here is derived from an EMBL/GenBank/DDBJ whole genome shotgun (WGS) entry which is preliminary data.</text>
</comment>
<keyword evidence="1" id="KW-0472">Membrane</keyword>
<dbReference type="Proteomes" id="UP000177707">
    <property type="component" value="Unassembled WGS sequence"/>
</dbReference>